<sequence>MGVQFFSLTSASIPLESLSIYMMKMYRDRGSPCLMPLDGLKKFILLPLTKIEIEEEVMHDRMSLARLSRIPKKKRVSFIKDHSSLSSFFKVNLKDHTGLVPLHFPEVSDILLNYDSLVRSPSIGKETSLGGADDVLKDGFYSIGNDLGDNLVTSVTESNGSKVFQVGGIPTFWNLANKSGVVFSRHDVFVKDVLAESYGLLANVIPELLVKEGVKPIRSRSFHGLERFDSQKDFNGHGKVVVEPIVSLMSDENMVVAIACLLTLLGIVMLDCIVTCRLDLERMVKMKIWMMSRAHQTRPYYAMDFCETPLSLYCLGYFSQLEDNDADVHERYRAFQTRLDYAMAFCETPLLLCALVNCSQQ</sequence>
<accession>A0A2G2YJT3</accession>
<proteinExistence type="predicted"/>
<dbReference type="EMBL" id="AYRZ02000010">
    <property type="protein sequence ID" value="PHT69989.1"/>
    <property type="molecule type" value="Genomic_DNA"/>
</dbReference>
<keyword evidence="3" id="KW-1185">Reference proteome</keyword>
<keyword evidence="1" id="KW-0812">Transmembrane</keyword>
<keyword evidence="1" id="KW-0472">Membrane</keyword>
<organism evidence="2 3">
    <name type="scientific">Capsicum annuum</name>
    <name type="common">Capsicum pepper</name>
    <dbReference type="NCBI Taxonomy" id="4072"/>
    <lineage>
        <taxon>Eukaryota</taxon>
        <taxon>Viridiplantae</taxon>
        <taxon>Streptophyta</taxon>
        <taxon>Embryophyta</taxon>
        <taxon>Tracheophyta</taxon>
        <taxon>Spermatophyta</taxon>
        <taxon>Magnoliopsida</taxon>
        <taxon>eudicotyledons</taxon>
        <taxon>Gunneridae</taxon>
        <taxon>Pentapetalae</taxon>
        <taxon>asterids</taxon>
        <taxon>lamiids</taxon>
        <taxon>Solanales</taxon>
        <taxon>Solanaceae</taxon>
        <taxon>Solanoideae</taxon>
        <taxon>Capsiceae</taxon>
        <taxon>Capsicum</taxon>
    </lineage>
</organism>
<dbReference type="Gramene" id="PHT69989">
    <property type="protein sequence ID" value="PHT69989"/>
    <property type="gene ID" value="T459_25093"/>
</dbReference>
<dbReference type="AlphaFoldDB" id="A0A2G2YJT3"/>
<dbReference type="Proteomes" id="UP000222542">
    <property type="component" value="Unassembled WGS sequence"/>
</dbReference>
<evidence type="ECO:0000313" key="3">
    <source>
        <dbReference type="Proteomes" id="UP000222542"/>
    </source>
</evidence>
<reference evidence="2 3" key="1">
    <citation type="journal article" date="2014" name="Nat. Genet.">
        <title>Genome sequence of the hot pepper provides insights into the evolution of pungency in Capsicum species.</title>
        <authorList>
            <person name="Kim S."/>
            <person name="Park M."/>
            <person name="Yeom S.I."/>
            <person name="Kim Y.M."/>
            <person name="Lee J.M."/>
            <person name="Lee H.A."/>
            <person name="Seo E."/>
            <person name="Choi J."/>
            <person name="Cheong K."/>
            <person name="Kim K.T."/>
            <person name="Jung K."/>
            <person name="Lee G.W."/>
            <person name="Oh S.K."/>
            <person name="Bae C."/>
            <person name="Kim S.B."/>
            <person name="Lee H.Y."/>
            <person name="Kim S.Y."/>
            <person name="Kim M.S."/>
            <person name="Kang B.C."/>
            <person name="Jo Y.D."/>
            <person name="Yang H.B."/>
            <person name="Jeong H.J."/>
            <person name="Kang W.H."/>
            <person name="Kwon J.K."/>
            <person name="Shin C."/>
            <person name="Lim J.Y."/>
            <person name="Park J.H."/>
            <person name="Huh J.H."/>
            <person name="Kim J.S."/>
            <person name="Kim B.D."/>
            <person name="Cohen O."/>
            <person name="Paran I."/>
            <person name="Suh M.C."/>
            <person name="Lee S.B."/>
            <person name="Kim Y.K."/>
            <person name="Shin Y."/>
            <person name="Noh S.J."/>
            <person name="Park J."/>
            <person name="Seo Y.S."/>
            <person name="Kwon S.Y."/>
            <person name="Kim H.A."/>
            <person name="Park J.M."/>
            <person name="Kim H.J."/>
            <person name="Choi S.B."/>
            <person name="Bosland P.W."/>
            <person name="Reeves G."/>
            <person name="Jo S.H."/>
            <person name="Lee B.W."/>
            <person name="Cho H.T."/>
            <person name="Choi H.S."/>
            <person name="Lee M.S."/>
            <person name="Yu Y."/>
            <person name="Do Choi Y."/>
            <person name="Park B.S."/>
            <person name="van Deynze A."/>
            <person name="Ashrafi H."/>
            <person name="Hill T."/>
            <person name="Kim W.T."/>
            <person name="Pai H.S."/>
            <person name="Ahn H.K."/>
            <person name="Yeam I."/>
            <person name="Giovannoni J.J."/>
            <person name="Rose J.K."/>
            <person name="Sorensen I."/>
            <person name="Lee S.J."/>
            <person name="Kim R.W."/>
            <person name="Choi I.Y."/>
            <person name="Choi B.S."/>
            <person name="Lim J.S."/>
            <person name="Lee Y.H."/>
            <person name="Choi D."/>
        </authorList>
    </citation>
    <scope>NUCLEOTIDE SEQUENCE [LARGE SCALE GENOMIC DNA]</scope>
    <source>
        <strain evidence="3">cv. CM334</strain>
    </source>
</reference>
<gene>
    <name evidence="2" type="ORF">T459_25093</name>
</gene>
<evidence type="ECO:0000256" key="1">
    <source>
        <dbReference type="SAM" id="Phobius"/>
    </source>
</evidence>
<protein>
    <submittedName>
        <fullName evidence="2">Uncharacterized protein</fullName>
    </submittedName>
</protein>
<comment type="caution">
    <text evidence="2">The sequence shown here is derived from an EMBL/GenBank/DDBJ whole genome shotgun (WGS) entry which is preliminary data.</text>
</comment>
<reference evidence="2 3" key="2">
    <citation type="journal article" date="2017" name="Genome Biol.">
        <title>New reference genome sequences of hot pepper reveal the massive evolution of plant disease-resistance genes by retroduplication.</title>
        <authorList>
            <person name="Kim S."/>
            <person name="Park J."/>
            <person name="Yeom S.I."/>
            <person name="Kim Y.M."/>
            <person name="Seo E."/>
            <person name="Kim K.T."/>
            <person name="Kim M.S."/>
            <person name="Lee J.M."/>
            <person name="Cheong K."/>
            <person name="Shin H.S."/>
            <person name="Kim S.B."/>
            <person name="Han K."/>
            <person name="Lee J."/>
            <person name="Park M."/>
            <person name="Lee H.A."/>
            <person name="Lee H.Y."/>
            <person name="Lee Y."/>
            <person name="Oh S."/>
            <person name="Lee J.H."/>
            <person name="Choi E."/>
            <person name="Choi E."/>
            <person name="Lee S.E."/>
            <person name="Jeon J."/>
            <person name="Kim H."/>
            <person name="Choi G."/>
            <person name="Song H."/>
            <person name="Lee J."/>
            <person name="Lee S.C."/>
            <person name="Kwon J.K."/>
            <person name="Lee H.Y."/>
            <person name="Koo N."/>
            <person name="Hong Y."/>
            <person name="Kim R.W."/>
            <person name="Kang W.H."/>
            <person name="Huh J.H."/>
            <person name="Kang B.C."/>
            <person name="Yang T.J."/>
            <person name="Lee Y.H."/>
            <person name="Bennetzen J.L."/>
            <person name="Choi D."/>
        </authorList>
    </citation>
    <scope>NUCLEOTIDE SEQUENCE [LARGE SCALE GENOMIC DNA]</scope>
    <source>
        <strain evidence="3">cv. CM334</strain>
    </source>
</reference>
<name>A0A2G2YJT3_CAPAN</name>
<evidence type="ECO:0000313" key="2">
    <source>
        <dbReference type="EMBL" id="PHT69989.1"/>
    </source>
</evidence>
<feature type="transmembrane region" description="Helical" evidence="1">
    <location>
        <begin position="254"/>
        <end position="280"/>
    </location>
</feature>
<keyword evidence="1" id="KW-1133">Transmembrane helix</keyword>